<evidence type="ECO:0000313" key="2">
    <source>
        <dbReference type="Proteomes" id="UP000293483"/>
    </source>
</evidence>
<sequence length="164" mass="17736">MNYPKMLYKGNQKEYQHIIAENAAQEELLIDEGWKDFADIPEFDESQIIGSGAKSSGGGALSGASLANREHFDLTTQELVDVKQGLVIASTEIERLKQVIAAGSAENAELREQLAALQQPTSTGAAAGDLSALTTEQLREMVTAQGKTFKQRDSKPELIAILES</sequence>
<dbReference type="RefSeq" id="WP_130145885.1">
    <property type="nucleotide sequence ID" value="NZ_SGSU01000010.1"/>
</dbReference>
<protein>
    <recommendedName>
        <fullName evidence="3">HeH/LEM domain protein</fullName>
    </recommendedName>
</protein>
<comment type="caution">
    <text evidence="1">The sequence shown here is derived from an EMBL/GenBank/DDBJ whole genome shotgun (WGS) entry which is preliminary data.</text>
</comment>
<dbReference type="EMBL" id="SGSU01000010">
    <property type="protein sequence ID" value="RZG66531.1"/>
    <property type="molecule type" value="Genomic_DNA"/>
</dbReference>
<dbReference type="AlphaFoldDB" id="A0A4Q7AU00"/>
<dbReference type="Gene3D" id="1.10.720.30">
    <property type="entry name" value="SAP domain"/>
    <property type="match status" value="1"/>
</dbReference>
<evidence type="ECO:0000313" key="1">
    <source>
        <dbReference type="EMBL" id="RZG66531.1"/>
    </source>
</evidence>
<dbReference type="Proteomes" id="UP000293483">
    <property type="component" value="Unassembled WGS sequence"/>
</dbReference>
<organism evidence="1 2">
    <name type="scientific">Acinetobacter bouvetii</name>
    <dbReference type="NCBI Taxonomy" id="202951"/>
    <lineage>
        <taxon>Bacteria</taxon>
        <taxon>Pseudomonadati</taxon>
        <taxon>Pseudomonadota</taxon>
        <taxon>Gammaproteobacteria</taxon>
        <taxon>Moraxellales</taxon>
        <taxon>Moraxellaceae</taxon>
        <taxon>Acinetobacter</taxon>
    </lineage>
</organism>
<reference evidence="1 2" key="1">
    <citation type="submission" date="2019-02" db="EMBL/GenBank/DDBJ databases">
        <title>The Batch Genome Submission of Acinetobacter spp. strains.</title>
        <authorList>
            <person name="Qin J."/>
            <person name="Hu Y."/>
            <person name="Ye H."/>
            <person name="Wei L."/>
            <person name="Feng Y."/>
            <person name="Zong Z."/>
        </authorList>
    </citation>
    <scope>NUCLEOTIDE SEQUENCE [LARGE SCALE GENOMIC DNA]</scope>
    <source>
        <strain evidence="1 2">WCHABo060081</strain>
    </source>
</reference>
<dbReference type="InterPro" id="IPR036361">
    <property type="entry name" value="SAP_dom_sf"/>
</dbReference>
<proteinExistence type="predicted"/>
<accession>A0A4Q7AU00</accession>
<name>A0A4Q7AU00_9GAMM</name>
<gene>
    <name evidence="1" type="ORF">EXE25_09760</name>
</gene>
<evidence type="ECO:0008006" key="3">
    <source>
        <dbReference type="Google" id="ProtNLM"/>
    </source>
</evidence>